<feature type="region of interest" description="Disordered" evidence="1">
    <location>
        <begin position="41"/>
        <end position="73"/>
    </location>
</feature>
<dbReference type="OrthoDB" id="43122at2759"/>
<feature type="region of interest" description="Disordered" evidence="1">
    <location>
        <begin position="1721"/>
        <end position="1750"/>
    </location>
</feature>
<dbReference type="EMBL" id="CAJHJT010000001">
    <property type="protein sequence ID" value="CAD6992424.1"/>
    <property type="molecule type" value="Genomic_DNA"/>
</dbReference>
<feature type="compositionally biased region" description="Polar residues" evidence="1">
    <location>
        <begin position="1339"/>
        <end position="1352"/>
    </location>
</feature>
<feature type="region of interest" description="Disordered" evidence="1">
    <location>
        <begin position="889"/>
        <end position="916"/>
    </location>
</feature>
<feature type="region of interest" description="Disordered" evidence="1">
    <location>
        <begin position="239"/>
        <end position="312"/>
    </location>
</feature>
<sequence>SAAAQQQQLTSSSSNLRARPPAAIVRPHSADFLEYEARAESAAAAVGSRNPPSTMTADPVRAPRPKSSLDINRTPDSFYYSEASYAEKMRKSALYLQHPQGGTTSAQPQQGVGYRTTNDFLSPVGSGMHTIGYENPYERSYKRGEQLHDASQGAASMPRMSRSNTTTTMNTSGLAHLRSQSMHPQTHTPLSPQSQSQQQQQKQQQQPLPPQKPVYTPTMSTQQIIQQSEQFLRSASARLPKRSGGFDDDYNSAAATSPPQSQQQQQQQQQQQHVQQSQSQSQSLSSSQSQQQHQHPHPHQPSAQDGERKREESMKRLLEWKQRMLQSPLTRKGMQQGGSNMSAMSKLGSNPNILLASTTVASGAHYVAPNAGGGNSSGTAVGGGAGRVGVATGIVGGSSGGTSSSLVGGVGGIQRSQSEVHANLGPAGYNSYSSDDEAGDNTKGRPAGRSNRAINTTTTTTTTSTNTHTISTSTNNSLTIATSTSSTAVTPCLTASSTSQRAPTTIAIAAAEIKINSASAFVGTTVDDGNKCNTTTKSTINFADTNIPTTTTKQHIVQTNTISRASSAGQLTTPLTRDMTDAQETKNNNKNYISNLKPIMAPPTTLKPILKCAAAARGKSSNSTHEPQTGLQAPPMQRAKLQLNITALKEAGTTKLEPSAAVSPDAVPILPKKPAPKSPQITSYTPVYTPKTLTSTSPSKTYENVQIIDDNEKETQTATEEEGCASRLELEEEGKEQRKTANEEQEVIEITDNYTSSDEKAAKGSAAFGTPKGVQATESMSTLVKTINEKETPMLAQLRVYQRIQEENMQTERALGRQEVVSAAESDAVEAVADIEKTRSECSNEVSSAAEQPAVAGDMTEKSHQDTDEDDDTVGEEYTDDDLDEALAEEADTEEEPVASAKSKANSHTNSSGDTALAEAESMLTAPGAELKSPTVSEPRTPLMAPLIFDENHYLPMTPKKSDLAQSGNLTLISMHEAKADEENPYVEMCKNMPDEDSKSTYEVMCINPHQGPALTSAAAKAKQLQIQAEPVYMELCAASSISDNGSNTAISEKSTSGGATAKDPLPPPLPADEPHSSSGKSTLKKNKKATDTLKKKSKKCSIERAQCKRKDLPDILKQSQGTMAHASDSSDADDESTKHSDLKKMRSRTRFSLSDTFRPASYYLGAATPLADCAESSDSEIVSPPPIPASPPPMEDLKTEEIFSSEHYDTVKRRDSSSGSTTKINLSYDQLPTKLHASNTSLNRQKAETTLKSSRLSLPDQFLKHRSSGHFKQPHASALLKQHERTLSDSNYSFQTDNSSNTSSDFDFYNKLKQNSPSYVASPIRYQSNSSLTQKFVLNATPPTGDSSETDSAVEFRHRQGSDSELERQRSRRPLSEESISEIESLREKFEESLSHDLDTYLSHLQSNDLYLYQNTVLDTPLAMGSTDLLTKLIKPPEIFRNKDDERFYGNMRFVSSTDSLQRAGGDTAAGASAGANAGCLTPTSSDHGHTKYYTPVHSRNNSNISDKSAPYYYSELSTSRELISTPTAPLNNQRDVHAHGSNIAHIHNPIDNQARTISNINVDLLADKDQAIDSKNLYKMKTNIEKLSYRSGKILNAADPAPAVTATALMPDSLTRVQDYQRRYPHNNTKMRNFQPSNSPHIHPELTASTHMPTTSSQTHTPYLAYSGDTAATPGGRAVVHGASGIMKVTNMRQEQLVHDGLGHINHVVVGEGSELVASPLGSRSATNTNNRTLDERSHTRNNPHKFSVLGAPITGELLWEEDTLWRESLRRVSQRHARSLDDLDRIVAPSPSALMRRELHAGERAPLKSKITRDVTYVNDTVSQQVRATYKPRLSEPLTARATGHEHGTEMETPDMDENDVYVQLMEAHTTADDQNSDVYEVLRTDSGSNLSHKSVEIDRETIRQWDAMSSGLMKHSGSNSNSENDNACGSESLTSVGSTVRAIMEQLNVGCDESETAARTPSTTDVE</sequence>
<feature type="region of interest" description="Disordered" evidence="1">
    <location>
        <begin position="1"/>
        <end position="23"/>
    </location>
</feature>
<feature type="compositionally biased region" description="Polar residues" evidence="1">
    <location>
        <begin position="1044"/>
        <end position="1059"/>
    </location>
</feature>
<reference evidence="2" key="1">
    <citation type="submission" date="2020-11" db="EMBL/GenBank/DDBJ databases">
        <authorList>
            <person name="Whitehead M."/>
        </authorList>
    </citation>
    <scope>NUCLEOTIDE SEQUENCE</scope>
    <source>
        <strain evidence="2">EGII</strain>
    </source>
</reference>
<feature type="region of interest" description="Disordered" evidence="1">
    <location>
        <begin position="1915"/>
        <end position="1936"/>
    </location>
</feature>
<evidence type="ECO:0000256" key="1">
    <source>
        <dbReference type="SAM" id="MobiDB-lite"/>
    </source>
</evidence>
<feature type="compositionally biased region" description="Low complexity" evidence="1">
    <location>
        <begin position="159"/>
        <end position="172"/>
    </location>
</feature>
<comment type="caution">
    <text evidence="2">The sequence shown here is derived from an EMBL/GenBank/DDBJ whole genome shotgun (WGS) entry which is preliminary data.</text>
</comment>
<gene>
    <name evidence="2" type="ORF">CCAP1982_LOCUS1286</name>
</gene>
<feature type="compositionally biased region" description="Polar residues" evidence="1">
    <location>
        <begin position="178"/>
        <end position="188"/>
    </location>
</feature>
<keyword evidence="3" id="KW-1185">Reference proteome</keyword>
<accession>A0A811U014</accession>
<evidence type="ECO:0000313" key="2">
    <source>
        <dbReference type="EMBL" id="CAD6992424.1"/>
    </source>
</evidence>
<protein>
    <submittedName>
        <fullName evidence="2">(Mediterranean fruit fly) hypothetical protein</fullName>
    </submittedName>
</protein>
<organism evidence="2 3">
    <name type="scientific">Ceratitis capitata</name>
    <name type="common">Mediterranean fruit fly</name>
    <name type="synonym">Tephritis capitata</name>
    <dbReference type="NCBI Taxonomy" id="7213"/>
    <lineage>
        <taxon>Eukaryota</taxon>
        <taxon>Metazoa</taxon>
        <taxon>Ecdysozoa</taxon>
        <taxon>Arthropoda</taxon>
        <taxon>Hexapoda</taxon>
        <taxon>Insecta</taxon>
        <taxon>Pterygota</taxon>
        <taxon>Neoptera</taxon>
        <taxon>Endopterygota</taxon>
        <taxon>Diptera</taxon>
        <taxon>Brachycera</taxon>
        <taxon>Muscomorpha</taxon>
        <taxon>Tephritoidea</taxon>
        <taxon>Tephritidae</taxon>
        <taxon>Ceratitis</taxon>
        <taxon>Ceratitis</taxon>
    </lineage>
</organism>
<feature type="compositionally biased region" description="Polar residues" evidence="1">
    <location>
        <begin position="1724"/>
        <end position="1734"/>
    </location>
</feature>
<feature type="region of interest" description="Disordered" evidence="1">
    <location>
        <begin position="423"/>
        <end position="470"/>
    </location>
</feature>
<feature type="region of interest" description="Disordered" evidence="1">
    <location>
        <begin position="753"/>
        <end position="773"/>
    </location>
</feature>
<feature type="region of interest" description="Disordered" evidence="1">
    <location>
        <begin position="1339"/>
        <end position="1380"/>
    </location>
</feature>
<feature type="region of interest" description="Disordered" evidence="1">
    <location>
        <begin position="146"/>
        <end position="222"/>
    </location>
</feature>
<evidence type="ECO:0000313" key="3">
    <source>
        <dbReference type="Proteomes" id="UP000606786"/>
    </source>
</evidence>
<feature type="compositionally biased region" description="Pro residues" evidence="1">
    <location>
        <begin position="1184"/>
        <end position="1195"/>
    </location>
</feature>
<feature type="compositionally biased region" description="Basic and acidic residues" evidence="1">
    <location>
        <begin position="1089"/>
        <end position="1115"/>
    </location>
</feature>
<feature type="compositionally biased region" description="Low complexity" evidence="1">
    <location>
        <begin position="257"/>
        <end position="293"/>
    </location>
</feature>
<feature type="compositionally biased region" description="Low complexity" evidence="1">
    <location>
        <begin position="189"/>
        <end position="206"/>
    </location>
</feature>
<feature type="non-terminal residue" evidence="2">
    <location>
        <position position="1971"/>
    </location>
</feature>
<proteinExistence type="predicted"/>
<feature type="compositionally biased region" description="Acidic residues" evidence="1">
    <location>
        <begin position="867"/>
        <end position="877"/>
    </location>
</feature>
<feature type="region of interest" description="Disordered" evidence="1">
    <location>
        <begin position="838"/>
        <end position="877"/>
    </location>
</feature>
<feature type="region of interest" description="Disordered" evidence="1">
    <location>
        <begin position="1176"/>
        <end position="1197"/>
    </location>
</feature>
<feature type="compositionally biased region" description="Polar residues" evidence="1">
    <location>
        <begin position="903"/>
        <end position="914"/>
    </location>
</feature>
<feature type="compositionally biased region" description="Low complexity" evidence="1">
    <location>
        <begin position="450"/>
        <end position="470"/>
    </location>
</feature>
<feature type="compositionally biased region" description="Basic and acidic residues" evidence="1">
    <location>
        <begin position="1355"/>
        <end position="1370"/>
    </location>
</feature>
<dbReference type="Proteomes" id="UP000606786">
    <property type="component" value="Unassembled WGS sequence"/>
</dbReference>
<name>A0A811U014_CERCA</name>
<feature type="region of interest" description="Disordered" evidence="1">
    <location>
        <begin position="1044"/>
        <end position="1144"/>
    </location>
</feature>
<feature type="compositionally biased region" description="Low complexity" evidence="1">
    <location>
        <begin position="1"/>
        <end position="14"/>
    </location>
</feature>
<feature type="compositionally biased region" description="Polar residues" evidence="1">
    <location>
        <begin position="1920"/>
        <end position="1936"/>
    </location>
</feature>